<evidence type="ECO:0000313" key="3">
    <source>
        <dbReference type="Proteomes" id="UP001189429"/>
    </source>
</evidence>
<comment type="caution">
    <text evidence="2">The sequence shown here is derived from an EMBL/GenBank/DDBJ whole genome shotgun (WGS) entry which is preliminary data.</text>
</comment>
<sequence length="217" mass="24655">GAPGPPPPPIGPGGGHMSAAGAAQREPRGEVRPPAALPGRALAERLHAEAEARRQRRGEEEEAQRRAVALAAQGPKASARSMELLRGRPVSFEERAREYAASREQMLQRKLQERRAREREEAPGRPAISERAQRVQRMADDWDNWERRRQQRIHQGVVQRVAEEQRECTFRPHSGEASWRACSHTKQCSKNLVWFPRNVLRTFLVEAVLFEHIGLMF</sequence>
<dbReference type="Proteomes" id="UP001189429">
    <property type="component" value="Unassembled WGS sequence"/>
</dbReference>
<proteinExistence type="predicted"/>
<evidence type="ECO:0000313" key="2">
    <source>
        <dbReference type="EMBL" id="CAK0841431.1"/>
    </source>
</evidence>
<feature type="compositionally biased region" description="Pro residues" evidence="1">
    <location>
        <begin position="1"/>
        <end position="11"/>
    </location>
</feature>
<evidence type="ECO:0000256" key="1">
    <source>
        <dbReference type="SAM" id="MobiDB-lite"/>
    </source>
</evidence>
<feature type="compositionally biased region" description="Basic and acidic residues" evidence="1">
    <location>
        <begin position="103"/>
        <end position="123"/>
    </location>
</feature>
<name>A0ABN9T8I6_9DINO</name>
<feature type="region of interest" description="Disordered" evidence="1">
    <location>
        <begin position="1"/>
        <end position="82"/>
    </location>
</feature>
<feature type="non-terminal residue" evidence="2">
    <location>
        <position position="1"/>
    </location>
</feature>
<accession>A0ABN9T8I6</accession>
<feature type="compositionally biased region" description="Low complexity" evidence="1">
    <location>
        <begin position="32"/>
        <end position="41"/>
    </location>
</feature>
<feature type="compositionally biased region" description="Basic and acidic residues" evidence="1">
    <location>
        <begin position="42"/>
        <end position="65"/>
    </location>
</feature>
<organism evidence="2 3">
    <name type="scientific">Prorocentrum cordatum</name>
    <dbReference type="NCBI Taxonomy" id="2364126"/>
    <lineage>
        <taxon>Eukaryota</taxon>
        <taxon>Sar</taxon>
        <taxon>Alveolata</taxon>
        <taxon>Dinophyceae</taxon>
        <taxon>Prorocentrales</taxon>
        <taxon>Prorocentraceae</taxon>
        <taxon>Prorocentrum</taxon>
    </lineage>
</organism>
<protein>
    <submittedName>
        <fullName evidence="2">Uncharacterized protein</fullName>
    </submittedName>
</protein>
<reference evidence="2" key="1">
    <citation type="submission" date="2023-10" db="EMBL/GenBank/DDBJ databases">
        <authorList>
            <person name="Chen Y."/>
            <person name="Shah S."/>
            <person name="Dougan E. K."/>
            <person name="Thang M."/>
            <person name="Chan C."/>
        </authorList>
    </citation>
    <scope>NUCLEOTIDE SEQUENCE [LARGE SCALE GENOMIC DNA]</scope>
</reference>
<dbReference type="EMBL" id="CAUYUJ010014455">
    <property type="protein sequence ID" value="CAK0841431.1"/>
    <property type="molecule type" value="Genomic_DNA"/>
</dbReference>
<feature type="region of interest" description="Disordered" evidence="1">
    <location>
        <begin position="103"/>
        <end position="131"/>
    </location>
</feature>
<keyword evidence="3" id="KW-1185">Reference proteome</keyword>
<gene>
    <name evidence="2" type="ORF">PCOR1329_LOCUS36636</name>
</gene>